<keyword evidence="5 9" id="KW-0798">TonB box</keyword>
<dbReference type="NCBIfam" id="TIGR04056">
    <property type="entry name" value="OMP_RagA_SusC"/>
    <property type="match status" value="1"/>
</dbReference>
<evidence type="ECO:0000256" key="7">
    <source>
        <dbReference type="ARBA" id="ARBA00023237"/>
    </source>
</evidence>
<dbReference type="Pfam" id="PF07715">
    <property type="entry name" value="Plug"/>
    <property type="match status" value="1"/>
</dbReference>
<dbReference type="Pfam" id="PF13715">
    <property type="entry name" value="CarbopepD_reg_2"/>
    <property type="match status" value="1"/>
</dbReference>
<dbReference type="Proteomes" id="UP000727490">
    <property type="component" value="Unassembled WGS sequence"/>
</dbReference>
<dbReference type="InterPro" id="IPR037066">
    <property type="entry name" value="Plug_dom_sf"/>
</dbReference>
<dbReference type="InterPro" id="IPR039426">
    <property type="entry name" value="TonB-dep_rcpt-like"/>
</dbReference>
<evidence type="ECO:0000256" key="3">
    <source>
        <dbReference type="ARBA" id="ARBA00022452"/>
    </source>
</evidence>
<dbReference type="GO" id="GO:0009279">
    <property type="term" value="C:cell outer membrane"/>
    <property type="evidence" value="ECO:0007669"/>
    <property type="project" value="UniProtKB-SubCell"/>
</dbReference>
<evidence type="ECO:0000256" key="8">
    <source>
        <dbReference type="PROSITE-ProRule" id="PRU01360"/>
    </source>
</evidence>
<keyword evidence="3 8" id="KW-1134">Transmembrane beta strand</keyword>
<dbReference type="AlphaFoldDB" id="A0A951M7V7"/>
<evidence type="ECO:0000259" key="11">
    <source>
        <dbReference type="Pfam" id="PF00593"/>
    </source>
</evidence>
<dbReference type="InterPro" id="IPR023996">
    <property type="entry name" value="TonB-dep_OMP_SusC/RagA"/>
</dbReference>
<dbReference type="EMBL" id="RPHB01000002">
    <property type="protein sequence ID" value="MBW3467006.1"/>
    <property type="molecule type" value="Genomic_DNA"/>
</dbReference>
<evidence type="ECO:0000259" key="12">
    <source>
        <dbReference type="Pfam" id="PF07715"/>
    </source>
</evidence>
<dbReference type="InterPro" id="IPR036942">
    <property type="entry name" value="Beta-barrel_TonB_sf"/>
</dbReference>
<dbReference type="Gene3D" id="2.40.170.20">
    <property type="entry name" value="TonB-dependent receptor, beta-barrel domain"/>
    <property type="match status" value="1"/>
</dbReference>
<keyword evidence="6 8" id="KW-0472">Membrane</keyword>
<dbReference type="NCBIfam" id="TIGR04057">
    <property type="entry name" value="SusC_RagA_signa"/>
    <property type="match status" value="1"/>
</dbReference>
<evidence type="ECO:0000256" key="1">
    <source>
        <dbReference type="ARBA" id="ARBA00004571"/>
    </source>
</evidence>
<keyword evidence="14" id="KW-1185">Reference proteome</keyword>
<feature type="chain" id="PRO_5037475546" evidence="10">
    <location>
        <begin position="40"/>
        <end position="1076"/>
    </location>
</feature>
<evidence type="ECO:0000313" key="14">
    <source>
        <dbReference type="Proteomes" id="UP000727490"/>
    </source>
</evidence>
<comment type="similarity">
    <text evidence="8 9">Belongs to the TonB-dependent receptor family.</text>
</comment>
<keyword evidence="10" id="KW-0732">Signal</keyword>
<feature type="signal peptide" evidence="10">
    <location>
        <begin position="1"/>
        <end position="39"/>
    </location>
</feature>
<comment type="subcellular location">
    <subcellularLocation>
        <location evidence="1 8">Cell outer membrane</location>
        <topology evidence="1 8">Multi-pass membrane protein</topology>
    </subcellularLocation>
</comment>
<dbReference type="PROSITE" id="PS52016">
    <property type="entry name" value="TONB_DEPENDENT_REC_3"/>
    <property type="match status" value="1"/>
</dbReference>
<gene>
    <name evidence="13" type="ORF">EGN73_04175</name>
</gene>
<keyword evidence="13" id="KW-0675">Receptor</keyword>
<evidence type="ECO:0000256" key="2">
    <source>
        <dbReference type="ARBA" id="ARBA00022448"/>
    </source>
</evidence>
<keyword evidence="2 8" id="KW-0813">Transport</keyword>
<evidence type="ECO:0000256" key="6">
    <source>
        <dbReference type="ARBA" id="ARBA00023136"/>
    </source>
</evidence>
<dbReference type="InterPro" id="IPR000531">
    <property type="entry name" value="Beta-barrel_TonB"/>
</dbReference>
<evidence type="ECO:0000256" key="10">
    <source>
        <dbReference type="SAM" id="SignalP"/>
    </source>
</evidence>
<dbReference type="InterPro" id="IPR023997">
    <property type="entry name" value="TonB-dep_OMP_SusC/RagA_CS"/>
</dbReference>
<sequence length="1076" mass="118474">MTEFNFQLHNPLTLIMENKYKKCLLLVLGGMLSVTIAFAQKTVTGTITDEQGEGIPGVTVLIKNTSIGSASDIDGRYSISIPDGSNVLVFSFIGYNSQERAVDNQSVIDVVLLEDITNLTEMVVTGYAVQEKRDITGSVSQIKSEQLMEMPVATVENQLQGRLSGVNVTSSGQPGAPSTVRIRGFSSFQANEPLYVVDGVQTTDISSLNPNDVESISVLKDAGAASIYGSRASNGVILVTTKKGRKGELQISYNAFYGVQNPGQGFNNLLDTQGMADLQWLVFENGTSNTENHPLYGTWNRGGSGPRIPDYILPAGAMEGDPGTDPSLYNFDPDNYSNINQIVRANQVGTNWFREVTRNAPIQNHDISLAGGGEKSRFLVGLNYFNQDGIVIESFNRRYSARLNSEFEISNRVRIGQNLQVSYRENRGLVAGNQAEGNAIAQGFRMQPIVPVRDIMGNFAGTRAPSTGNGSNPVARQGRSRFNQDLNTRILGNIYVEADLTDNLSFRSSAGGTYTNGYFYNFTNRTYENGQNVEANSFTEGAMFMSDWTFTNTLTYSKTFDKHRITAVAGYESLKFDIGRTVSGNRGDYFSEDPDFRTLDNGAQIINASSNALTPTTGISYFLRSDYAYNDKYLLSFTVRRDGSSRFRDQFGTFPSVTGAWRLSEEGFLLNSGFLSDLKVRGGYGVMGNQQSLSPINQFFLFGGSPNTSFYDISGSNTSSVQGFRPFRIGNPDARWERAVNANVGIDASFFEDRLILVLDWYRRENLDLLYNPPLPGLAGGADVPFLNVGRMLNTGIDAELTYRNNFRNGLRFETNITLTTFRNEILNLADGVNEFFAGDSRIGNISINRVGNPMSAFFGYQVEGIFQSQEEVNSAPTQAFAAPGRFRFADVNGDGVIGPDDRVVLGSPIPDFTAGINLSLGYQNWDFSTFLFASVGNDIYNFTKWYTDFWPSFQGAKSIDLLQNSWTPENPGATTPMAENVSNFSTNAQSSSYYVEDGSFLRVRQMQVGYTFPGHALERLKLSRLRLYVQGTNLFTITGYSGLDPELIGGDTAFGIDYGNYPNVRQFLVGLNVGF</sequence>
<dbReference type="Gene3D" id="2.170.130.10">
    <property type="entry name" value="TonB-dependent receptor, plug domain"/>
    <property type="match status" value="1"/>
</dbReference>
<accession>A0A951M7V7</accession>
<proteinExistence type="inferred from homology"/>
<organism evidence="13 14">
    <name type="scientific">Arthrospiribacter ruber</name>
    <dbReference type="NCBI Taxonomy" id="2487934"/>
    <lineage>
        <taxon>Bacteria</taxon>
        <taxon>Pseudomonadati</taxon>
        <taxon>Bacteroidota</taxon>
        <taxon>Cytophagia</taxon>
        <taxon>Cytophagales</taxon>
        <taxon>Cyclobacteriaceae</taxon>
        <taxon>Arthrospiribacter</taxon>
    </lineage>
</organism>
<dbReference type="SUPFAM" id="SSF56935">
    <property type="entry name" value="Porins"/>
    <property type="match status" value="1"/>
</dbReference>
<dbReference type="InterPro" id="IPR012910">
    <property type="entry name" value="Plug_dom"/>
</dbReference>
<reference evidence="13 14" key="1">
    <citation type="journal article" date="2020" name="Syst. Appl. Microbiol.">
        <title>Arthrospiribacter ruber gen. nov., sp. nov., a novel bacterium isolated from Arthrospira cultures.</title>
        <authorList>
            <person name="Waleron M."/>
            <person name="Misztak A."/>
            <person name="Waleron M.M."/>
            <person name="Furmaniak M."/>
            <person name="Mrozik A."/>
            <person name="Waleron K."/>
        </authorList>
    </citation>
    <scope>NUCLEOTIDE SEQUENCE [LARGE SCALE GENOMIC DNA]</scope>
    <source>
        <strain evidence="13 14">DPMB0001</strain>
    </source>
</reference>
<protein>
    <submittedName>
        <fullName evidence="13">TonB-dependent receptor</fullName>
    </submittedName>
</protein>
<comment type="caution">
    <text evidence="13">The sequence shown here is derived from an EMBL/GenBank/DDBJ whole genome shotgun (WGS) entry which is preliminary data.</text>
</comment>
<keyword evidence="7 8" id="KW-0998">Cell outer membrane</keyword>
<dbReference type="InterPro" id="IPR008969">
    <property type="entry name" value="CarboxyPept-like_regulatory"/>
</dbReference>
<dbReference type="Pfam" id="PF00593">
    <property type="entry name" value="TonB_dep_Rec_b-barrel"/>
    <property type="match status" value="1"/>
</dbReference>
<evidence type="ECO:0000256" key="5">
    <source>
        <dbReference type="ARBA" id="ARBA00023077"/>
    </source>
</evidence>
<evidence type="ECO:0000256" key="4">
    <source>
        <dbReference type="ARBA" id="ARBA00022692"/>
    </source>
</evidence>
<feature type="domain" description="TonB-dependent receptor plug" evidence="12">
    <location>
        <begin position="132"/>
        <end position="236"/>
    </location>
</feature>
<name>A0A951M7V7_9BACT</name>
<dbReference type="Gene3D" id="2.60.40.1120">
    <property type="entry name" value="Carboxypeptidase-like, regulatory domain"/>
    <property type="match status" value="1"/>
</dbReference>
<keyword evidence="4 8" id="KW-0812">Transmembrane</keyword>
<evidence type="ECO:0000313" key="13">
    <source>
        <dbReference type="EMBL" id="MBW3467006.1"/>
    </source>
</evidence>
<dbReference type="SUPFAM" id="SSF49464">
    <property type="entry name" value="Carboxypeptidase regulatory domain-like"/>
    <property type="match status" value="1"/>
</dbReference>
<feature type="domain" description="TonB-dependent receptor-like beta-barrel" evidence="11">
    <location>
        <begin position="466"/>
        <end position="930"/>
    </location>
</feature>
<evidence type="ECO:0000256" key="9">
    <source>
        <dbReference type="RuleBase" id="RU003357"/>
    </source>
</evidence>